<name>A0A8J4Q0D0_9MYCE</name>
<gene>
    <name evidence="1" type="ORF">CYY_001129</name>
</gene>
<evidence type="ECO:0000313" key="1">
    <source>
        <dbReference type="EMBL" id="KAF2077588.1"/>
    </source>
</evidence>
<evidence type="ECO:0000313" key="2">
    <source>
        <dbReference type="Proteomes" id="UP000695562"/>
    </source>
</evidence>
<keyword evidence="2" id="KW-1185">Reference proteome</keyword>
<dbReference type="AlphaFoldDB" id="A0A8J4Q0D0"/>
<dbReference type="Proteomes" id="UP000695562">
    <property type="component" value="Unassembled WGS sequence"/>
</dbReference>
<comment type="caution">
    <text evidence="1">The sequence shown here is derived from an EMBL/GenBank/DDBJ whole genome shotgun (WGS) entry which is preliminary data.</text>
</comment>
<protein>
    <submittedName>
        <fullName evidence="1">Uncharacterized protein</fullName>
    </submittedName>
</protein>
<proteinExistence type="predicted"/>
<sequence length="132" mass="15557">MFATESVKIVGDISRFKNNADFKSYGLIKNNQVMYEKDFHFNNEDEINQIRNELKRPAVNQTFTINGEKYIIQAQDLLLNFMWAKLANGEKGTLYIRSSNDYKSIFIAHDPHEFYVGTYDKYIEFTNDILTY</sequence>
<organism evidence="1 2">
    <name type="scientific">Polysphondylium violaceum</name>
    <dbReference type="NCBI Taxonomy" id="133409"/>
    <lineage>
        <taxon>Eukaryota</taxon>
        <taxon>Amoebozoa</taxon>
        <taxon>Evosea</taxon>
        <taxon>Eumycetozoa</taxon>
        <taxon>Dictyostelia</taxon>
        <taxon>Dictyosteliales</taxon>
        <taxon>Dictyosteliaceae</taxon>
        <taxon>Polysphondylium</taxon>
    </lineage>
</organism>
<accession>A0A8J4Q0D0</accession>
<reference evidence="1" key="1">
    <citation type="submission" date="2020-01" db="EMBL/GenBank/DDBJ databases">
        <title>Development of genomics and gene disruption for Polysphondylium violaceum indicates a role for the polyketide synthase stlB in stalk morphogenesis.</title>
        <authorList>
            <person name="Narita B."/>
            <person name="Kawabe Y."/>
            <person name="Kin K."/>
            <person name="Saito T."/>
            <person name="Gibbs R."/>
            <person name="Kuspa A."/>
            <person name="Muzny D."/>
            <person name="Queller D."/>
            <person name="Richards S."/>
            <person name="Strassman J."/>
            <person name="Sucgang R."/>
            <person name="Worley K."/>
            <person name="Schaap P."/>
        </authorList>
    </citation>
    <scope>NUCLEOTIDE SEQUENCE</scope>
    <source>
        <strain evidence="1">QSvi11</strain>
    </source>
</reference>
<dbReference type="EMBL" id="AJWJ01000025">
    <property type="protein sequence ID" value="KAF2077588.1"/>
    <property type="molecule type" value="Genomic_DNA"/>
</dbReference>